<feature type="region of interest" description="Disordered" evidence="5">
    <location>
        <begin position="240"/>
        <end position="267"/>
    </location>
</feature>
<dbReference type="GO" id="GO:0051304">
    <property type="term" value="P:chromosome separation"/>
    <property type="evidence" value="ECO:0007669"/>
    <property type="project" value="InterPro"/>
</dbReference>
<evidence type="ECO:0000313" key="6">
    <source>
        <dbReference type="EMBL" id="AVP96596.1"/>
    </source>
</evidence>
<dbReference type="Proteomes" id="UP000241074">
    <property type="component" value="Chromosome"/>
</dbReference>
<dbReference type="PANTHER" id="PTHR34298:SF2">
    <property type="entry name" value="SEGREGATION AND CONDENSATION PROTEIN B"/>
    <property type="match status" value="1"/>
</dbReference>
<reference evidence="6 7" key="2">
    <citation type="submission" date="2018-03" db="EMBL/GenBank/DDBJ databases">
        <authorList>
            <person name="Keele B.F."/>
        </authorList>
    </citation>
    <scope>NUCLEOTIDE SEQUENCE [LARGE SCALE GENOMIC DNA]</scope>
    <source>
        <strain evidence="6 7">D13</strain>
    </source>
</reference>
<dbReference type="GO" id="GO:0051301">
    <property type="term" value="P:cell division"/>
    <property type="evidence" value="ECO:0007669"/>
    <property type="project" value="UniProtKB-KW"/>
</dbReference>
<feature type="compositionally biased region" description="Basic and acidic residues" evidence="5">
    <location>
        <begin position="346"/>
        <end position="363"/>
    </location>
</feature>
<dbReference type="NCBIfam" id="TIGR00281">
    <property type="entry name" value="SMC-Scp complex subunit ScpB"/>
    <property type="match status" value="1"/>
</dbReference>
<evidence type="ECO:0000256" key="3">
    <source>
        <dbReference type="ARBA" id="ARBA00022829"/>
    </source>
</evidence>
<dbReference type="InterPro" id="IPR036388">
    <property type="entry name" value="WH-like_DNA-bd_sf"/>
</dbReference>
<keyword evidence="4" id="KW-0131">Cell cycle</keyword>
<dbReference type="AlphaFoldDB" id="A0A2P1PP36"/>
<proteinExistence type="predicted"/>
<dbReference type="Gene3D" id="1.10.10.10">
    <property type="entry name" value="Winged helix-like DNA-binding domain superfamily/Winged helix DNA-binding domain"/>
    <property type="match status" value="2"/>
</dbReference>
<evidence type="ECO:0000256" key="2">
    <source>
        <dbReference type="ARBA" id="ARBA00022618"/>
    </source>
</evidence>
<organism evidence="6 7">
    <name type="scientific">Ahniella affigens</name>
    <dbReference type="NCBI Taxonomy" id="2021234"/>
    <lineage>
        <taxon>Bacteria</taxon>
        <taxon>Pseudomonadati</taxon>
        <taxon>Pseudomonadota</taxon>
        <taxon>Gammaproteobacteria</taxon>
        <taxon>Lysobacterales</taxon>
        <taxon>Rhodanobacteraceae</taxon>
        <taxon>Ahniella</taxon>
    </lineage>
</organism>
<dbReference type="PANTHER" id="PTHR34298">
    <property type="entry name" value="SEGREGATION AND CONDENSATION PROTEIN B"/>
    <property type="match status" value="1"/>
</dbReference>
<keyword evidence="3" id="KW-0159">Chromosome partition</keyword>
<evidence type="ECO:0000256" key="5">
    <source>
        <dbReference type="SAM" id="MobiDB-lite"/>
    </source>
</evidence>
<keyword evidence="1" id="KW-0963">Cytoplasm</keyword>
<evidence type="ECO:0000256" key="1">
    <source>
        <dbReference type="ARBA" id="ARBA00022490"/>
    </source>
</evidence>
<dbReference type="EMBL" id="CP027860">
    <property type="protein sequence ID" value="AVP96596.1"/>
    <property type="molecule type" value="Genomic_DNA"/>
</dbReference>
<evidence type="ECO:0000256" key="4">
    <source>
        <dbReference type="ARBA" id="ARBA00023306"/>
    </source>
</evidence>
<gene>
    <name evidence="6" type="primary">scpB</name>
    <name evidence="6" type="ORF">C7S18_04985</name>
</gene>
<feature type="region of interest" description="Disordered" evidence="5">
    <location>
        <begin position="1"/>
        <end position="28"/>
    </location>
</feature>
<sequence>MSVVQHENEHDVPAVSEPNTAPEPVRAEGESVVNLEAEIEAQDVFSDQPVHAAPAPTELAELKPLLEAILMAAGRPMTVEHLHDLFGEKQSPGKERILEALSALMQDCDGRGVELVEVASGFRYQVRTDTQIWVSRLWTERQTKYSRALLETLALIAYRQPITRAEIESIRGVAVSSYIIKTLEEREWIRVLGHRDVPGRPALFGTTRLFLDYFNLKSLDQLPPLAELRDFESLEPQMPLAGTTLDEPKSDGVAAESEAPADTADVLADADPVLRDDAGIDESADADSVPSEPMAANEYSEQGDDALAEPPFESGDVDAIADSTPDLVVNDDVEHLNEDLSEPTTDVERADLVDPKPEADEQS</sequence>
<protein>
    <submittedName>
        <fullName evidence="6">SMC-Scp complex subunit ScpB</fullName>
    </submittedName>
</protein>
<keyword evidence="7" id="KW-1185">Reference proteome</keyword>
<feature type="compositionally biased region" description="Basic and acidic residues" evidence="5">
    <location>
        <begin position="1"/>
        <end position="12"/>
    </location>
</feature>
<feature type="region of interest" description="Disordered" evidence="5">
    <location>
        <begin position="281"/>
        <end position="363"/>
    </location>
</feature>
<dbReference type="InterPro" id="IPR005234">
    <property type="entry name" value="ScpB_csome_segregation"/>
</dbReference>
<dbReference type="SUPFAM" id="SSF46785">
    <property type="entry name" value="Winged helix' DNA-binding domain"/>
    <property type="match status" value="2"/>
</dbReference>
<dbReference type="KEGG" id="xba:C7S18_04985"/>
<dbReference type="InterPro" id="IPR036390">
    <property type="entry name" value="WH_DNA-bd_sf"/>
</dbReference>
<evidence type="ECO:0000313" key="7">
    <source>
        <dbReference type="Proteomes" id="UP000241074"/>
    </source>
</evidence>
<reference evidence="6 7" key="1">
    <citation type="submission" date="2018-03" db="EMBL/GenBank/DDBJ databases">
        <title>Ahniella affigens gen. nov., sp. nov., a gammaproteobacterium isolated from sandy soil near a stream.</title>
        <authorList>
            <person name="Ko Y."/>
            <person name="Kim J.-H."/>
        </authorList>
    </citation>
    <scope>NUCLEOTIDE SEQUENCE [LARGE SCALE GENOMIC DNA]</scope>
    <source>
        <strain evidence="6 7">D13</strain>
    </source>
</reference>
<name>A0A2P1PP36_9GAMM</name>
<accession>A0A2P1PP36</accession>
<keyword evidence="2" id="KW-0132">Cell division</keyword>
<dbReference type="Pfam" id="PF04079">
    <property type="entry name" value="SMC_ScpB"/>
    <property type="match status" value="1"/>
</dbReference>
<dbReference type="OrthoDB" id="9806226at2"/>